<feature type="domain" description="PI3K/PI4K catalytic" evidence="6">
    <location>
        <begin position="3423"/>
        <end position="3751"/>
    </location>
</feature>
<evidence type="ECO:0000256" key="2">
    <source>
        <dbReference type="ARBA" id="ARBA00011031"/>
    </source>
</evidence>
<sequence>MLQNVCQLGLKVKVNCYTKKAAYNAFIKLIELFKDHDLKFDETVRNYYRTFHNYDKKERRFIFCVLGKIIKHVESICLSQKYLDVIFQQLYYDAREEYDSKINVRKDFYMYFDALADILDGVVEPLNALKDKRLSDSYKWIKDLGQSKKQPGDDEERVRTVTKSAIDFLCRHMNLFQDLLYPDCMYWHDSLRRLSLKTTTYGIYGQRALKRFYQVIGQILTNQNSNEKKILEKFVEYFDGEFQKTNLNLTTLRLIVYGFSQMAAPCKVHMTQFEVRRMYSITTSYALPLCSSEHSHSTHIESICCYQEALSEILRHMTDVTIENINILIKLSNYVIKRFPDLAVSNNALAVSTLTKTISNLVSVDKALLQRYLDNIVYDGIAWSCSHTLALDAELQRELNNVKQSPICYKNYLPLWTELLNAERYRGQEQLAQHVANTMIDVCIKLINQLNINVKRRNEDTVLSDVALTQSAVNQADFRVFANVVDLYVDVIDAEPQLFINTVYRFLYEVIRLSYKYPLISGFYKLIRAGMKVFTHTSEDEEEEKSAESRRTEELLSNYLWHTLDLIPAFSNELLIACLYLILDAPFAYVKDALPCTLPVFKIAFTAGLSNLELAYNALTALEIWTTKAQEQKQDEQINELLREIIVYLEPYLRSTESSVEVSQDLMTARKRVKRVDVINTDHTLRNYQRRVLLFLGSLDHDMLTSFVHEHASRNTGASWDYKELSKICKYSLLLPDAELVIHFDRMLPRIIALARDSSDRRTKIAACEVLHSMIAIIIGSRNSDSETRFPTLYSTLCQAVLTLGCDSDEIVCGLFRPLALQLMHLWSSSLQSMSLVIDSLFDSLTNDSNPALREFSGMCLAEFTHWSIRQSMTDRTQHVGTIIEKINNLALHPLTRKRIAAAVAFNHLYVILREEDDIVSIYWLKIFYCFVRSLEGCDDPSITNALAHIERVMKVKAESLKMPSSRRQKLPDFNDATLTSALYWLLSQCGNLDEHCRSKCMELYINVSQHIDSSAQETMQNFIHTYEIKYLNNIILKGLESGVKDISMATNMTPLLKALDYYMWLINEKLLPVEKFFPADIDEQPIFSHIRSFTCQFWRIIEESSTGTAATTMKSKELEQLQALQCKVLMTTLNFVQVLLNVNVNVPDSLWDESLTALMIRCIMHPQTLGFDVKNIKITDELPHVLETLLSSMRSRYDYALPDIFNKCLLNFIREIVTKLLDLQDIIKNDSCDDLIQHVNGLILLKRCDMLYPTMLETSTFTDADYTVKQIFEFLVSKCIGELVCKDLSMQMIEYLRALMEFQFSLLPATIETPVIIPDDVRSIIDNLVKFMSNNDQVTSVDCTIITHGEHFLNTFKSVIFKYMLTHVSAITHVFENTYDNPSFLLKWIEDMLLFLKQHSRELQAHVDTMVDLILQQFTCLKNIIFNVDSRKERLMNIYSIAVYLKSKPTEVLQYHEFYQWIRNELRNNNNLEYKTKILKNFFVCLTDVVDRNDLQISWILRNDSRHLCSNLSEMTVNAMKVIDCFETLLVLLSTTKSKIMLKCVIDFAAGTGNRLFDEKLEEHLRGYYYRTSLEHVLDSLQTTYSAFMEMNTTETERLDILHGFLLPAFKFCDSTAIEHFFECNYKVLYDYYIDFLNISNHDDAIKQKIVTMIGYSQLLTIMFARVDKNKIQANEPTIQNPESKLKILVERSDYQYLVKNIIQIFQESSRWSVRQGLIRQLQCSLYNCLLSIISLKEDEKSYRLVFNSFGWEKIVDCTTQYKLGQIFKEYPKTREITVNIRSAEVEREEQTHRCAYVHSYDLSSCTLSEDINAYDLNKCVVLPANFRRSTPIMNSADSDPLHTHHATNITLTSNDFDKHECMPYICVLLRHIRKVFGSTNTKPQWLECFFNTMQDNNCHANIKLFMLKIISNTANEVFKPYAKFALTKIIKTIADYLQGNNDLNYIITDVLKILIDWHDVAIPNNEDSKAEAQKLFEKFIDKVFKRKSDDEDRVYNYNLNLLRTMVEKWRGCLRIPSDFLNRQITSAPSAAVYLILVSLENNMTEEIVIRDDIVNFLLEQLKNWDTPDSDKTPLYCCECLGLYLRFLDNNSRDEIERDNKKHVVKEKISNILGLPQNRIDKQVKRVAVLCQTYPEVAQDYINIATRAMYTTKYSTKCLEIFALAIPRLNVEDQSVQDVVTNLHYIRLQNILETRMSSCEKIALQIVRDVVDILPIQNLPYKQVILYVKDNITEHRELVYDILMRIHKRCSAAITVDDNEIVQDLLSVSKRNLVAGLLDPSPDLQDRILKFWTEEMKLNTEELKKRLISPLTILSSQLITEEDAFAPFVALLMLQQATKSICYTEKIFDEPLPDSDRFKEYKIPVSWRRRNLSCVTPMFVDSLASQMSYNIFSQNVDNYLSGICMTPTFSYPWLLPGLRTTQDLQFEPTLDDDDNAADATTTLNISSHDTGFDQTIIASSSRQPLRTAGRERFTGILANTSNATNDFRNAEVQRNAQRAERIQQENIRQRSTVKLYRNYRIGELPDIEITHESFIVSLQQLVKLDRLICKDVIVSLFFSLTKKTTNQENIRQTIVDNLKRILHDLCERDSSFNAVILETLLKLSQDAATIVNCDPQDVMKASKANHLNAVGILLLEHSLLPDAQEDDSAPTSSKRMRLHDDAIRYEETNKWVQLASLYKSLNDVDVVLSIFRGQQFFGQNVQEAALAEVNGDWIRAKDAFTKAYEETTEPSIKEHCLQGLLEAVNNLCDWSAIDKLVKSRARNENLHNIWNDAWKDWMIPCACDAYVHMMSEERDLEASDMETIKSWIYSREKLQHLMPLTGENLVIFLLNFEDMRKATDLLNDLLDMTGKQWVGINPLCTELRIRKLFKLQIMNDLDASLKILRCTSRAEYLNRTIALLNLWSMKTTTIRDNLIQWNKLTADRAYSSMLFQNKCRKREVTKRYYQMNYQLRLGIINAALNQKHRYIAEKHLNYVSEAFSEEDVSYLDMVSDLEWLKARLKCLFADVETDIFKKMSNYTDSWKNSHRLLNGELGVDTSNAIREHISTMASKIELLSRENQEFAIALKYNTKILRDIGNVGHREEIAAVPGIPVDDLDKIQKYFLGYSLKKLQSCCEDTTTANVGKHYCALAKHCYGRLMSTDVESDEIFQEFLLSTLKSMYHDCLEATHYFPCLLRPERLQNDETREMFVRECDKLRPWLFLRWRDLLFSHLGIPSISIAIMPIIKRLAKAYPDAIIYNYYHTIERNPSILEDVNIQQICSLLHDKVKEYERFLQAMQYVVQPQLYFQHYLNKAINDPGNTKAIASLLQRVHPNSSTSAIEGKNPRPGDIFEKIARDSKIRSLNPDYLDVEKEKTKLEKIRSNLNTLMQRQNNRNNRKGSTSKLNNYSPFLYEYVGGSIEIPGQYTGDREPIPRYHVRIARFEPQVEVMQSLRKPIRISMIGDNGKEYKFLVKFGEDLIIDRGLQQLYSTMNRTLRNDPSCRQRHLAIDTYEVIPISNSFGLIQWIEDTRSLNELIYLTLSDKETDCCNNIGNKYGKWIQKAASEKQLNSNCYIESVSKYSQQAVTEKMNRLIRETKQTALRDAFNSISPSPECFVTLRRNFIISYATMCVAHWLAGIGDRHLQNTLVRVATGRCLGIDFGHAFGNGISAAVPELVPFRLTPQILELLRPFTERDLLATIMTHTMQALRDDQGPILACMDIFVYKPVQWLNNNDNEIMRNGNENINADLIWSKKNIEIVAKKLNGIHPSIITLEQLNDARKTLKEAIDDRHFAKYYAIVSGNDEIKQARADIKRDHLTSVEQVDCLLDQAKDLNILGRMYKNWKSWL</sequence>
<evidence type="ECO:0000313" key="9">
    <source>
        <dbReference type="Proteomes" id="UP000078492"/>
    </source>
</evidence>
<dbReference type="InterPro" id="IPR045581">
    <property type="entry name" value="DNAPKcs_CC5"/>
</dbReference>
<dbReference type="SMART" id="SM00146">
    <property type="entry name" value="PI3Kc"/>
    <property type="match status" value="1"/>
</dbReference>
<dbReference type="Gene3D" id="3.30.1010.10">
    <property type="entry name" value="Phosphatidylinositol 3-kinase Catalytic Subunit, Chain A, domain 4"/>
    <property type="match status" value="1"/>
</dbReference>
<dbReference type="EMBL" id="KQ979999">
    <property type="protein sequence ID" value="KYN18299.1"/>
    <property type="molecule type" value="Genomic_DNA"/>
</dbReference>
<keyword evidence="8" id="KW-0808">Transferase</keyword>
<evidence type="ECO:0000256" key="4">
    <source>
        <dbReference type="ARBA" id="ARBA00022763"/>
    </source>
</evidence>
<dbReference type="InterPro" id="IPR050517">
    <property type="entry name" value="DDR_Repair_Kinase"/>
</dbReference>
<dbReference type="PANTHER" id="PTHR11139:SF68">
    <property type="entry name" value="DNA-DEPENDENT PROTEIN KINASE CATALYTIC SUBUNIT"/>
    <property type="match status" value="1"/>
</dbReference>
<dbReference type="KEGG" id="tcz:108762577"/>
<evidence type="ECO:0000256" key="1">
    <source>
        <dbReference type="ARBA" id="ARBA00004123"/>
    </source>
</evidence>
<dbReference type="InterPro" id="IPR046803">
    <property type="entry name" value="DNAPKcs_CC1-2"/>
</dbReference>
<reference evidence="8 9" key="1">
    <citation type="submission" date="2015-09" db="EMBL/GenBank/DDBJ databases">
        <title>Trachymyrmex cornetzi WGS genome.</title>
        <authorList>
            <person name="Nygaard S."/>
            <person name="Hu H."/>
            <person name="Boomsma J."/>
            <person name="Zhang G."/>
        </authorList>
    </citation>
    <scope>NUCLEOTIDE SEQUENCE [LARGE SCALE GENOMIC DNA]</scope>
    <source>
        <strain evidence="8">Tcor2-1</strain>
        <tissue evidence="8">Whole body</tissue>
    </source>
</reference>
<dbReference type="OrthoDB" id="431717at2759"/>
<dbReference type="SUPFAM" id="SSF56112">
    <property type="entry name" value="Protein kinase-like (PK-like)"/>
    <property type="match status" value="1"/>
</dbReference>
<dbReference type="SMART" id="SM01343">
    <property type="entry name" value="FATC"/>
    <property type="match status" value="1"/>
</dbReference>
<evidence type="ECO:0000256" key="3">
    <source>
        <dbReference type="ARBA" id="ARBA00022527"/>
    </source>
</evidence>
<keyword evidence="9" id="KW-1185">Reference proteome</keyword>
<dbReference type="STRING" id="471704.A0A195E094"/>
<organism evidence="8 9">
    <name type="scientific">Trachymyrmex cornetzi</name>
    <dbReference type="NCBI Taxonomy" id="471704"/>
    <lineage>
        <taxon>Eukaryota</taxon>
        <taxon>Metazoa</taxon>
        <taxon>Ecdysozoa</taxon>
        <taxon>Arthropoda</taxon>
        <taxon>Hexapoda</taxon>
        <taxon>Insecta</taxon>
        <taxon>Pterygota</taxon>
        <taxon>Neoptera</taxon>
        <taxon>Endopterygota</taxon>
        <taxon>Hymenoptera</taxon>
        <taxon>Apocrita</taxon>
        <taxon>Aculeata</taxon>
        <taxon>Formicoidea</taxon>
        <taxon>Formicidae</taxon>
        <taxon>Myrmicinae</taxon>
        <taxon>Trachymyrmex</taxon>
    </lineage>
</organism>
<evidence type="ECO:0000256" key="5">
    <source>
        <dbReference type="ARBA" id="ARBA00023242"/>
    </source>
</evidence>
<dbReference type="SMART" id="SM01344">
    <property type="entry name" value="NUC194"/>
    <property type="match status" value="1"/>
</dbReference>
<dbReference type="GO" id="GO:0000723">
    <property type="term" value="P:telomere maintenance"/>
    <property type="evidence" value="ECO:0007669"/>
    <property type="project" value="TreeGrafter"/>
</dbReference>
<gene>
    <name evidence="8" type="ORF">ALC57_09406</name>
</gene>
<keyword evidence="5" id="KW-0539">Nucleus</keyword>
<dbReference type="SUPFAM" id="SSF48371">
    <property type="entry name" value="ARM repeat"/>
    <property type="match status" value="1"/>
</dbReference>
<dbReference type="InterPro" id="IPR012582">
    <property type="entry name" value="DNAPKcs_CC3"/>
</dbReference>
<evidence type="ECO:0000313" key="8">
    <source>
        <dbReference type="EMBL" id="KYN18299.1"/>
    </source>
</evidence>
<dbReference type="PROSITE" id="PS51190">
    <property type="entry name" value="FATC"/>
    <property type="match status" value="1"/>
</dbReference>
<dbReference type="InterPro" id="IPR016024">
    <property type="entry name" value="ARM-type_fold"/>
</dbReference>
<dbReference type="GO" id="GO:0004677">
    <property type="term" value="F:DNA-dependent protein kinase activity"/>
    <property type="evidence" value="ECO:0007669"/>
    <property type="project" value="InterPro"/>
</dbReference>
<comment type="subcellular location">
    <subcellularLocation>
        <location evidence="1">Nucleus</location>
    </subcellularLocation>
</comment>
<dbReference type="CDD" id="cd05172">
    <property type="entry name" value="PIKKc_DNA-PK"/>
    <property type="match status" value="1"/>
</dbReference>
<dbReference type="Pfam" id="PF19704">
    <property type="entry name" value="DNAPKcs_CC5"/>
    <property type="match status" value="2"/>
</dbReference>
<dbReference type="Pfam" id="PF00454">
    <property type="entry name" value="PI3_PI4_kinase"/>
    <property type="match status" value="1"/>
</dbReference>
<dbReference type="Gene3D" id="1.10.1070.11">
    <property type="entry name" value="Phosphatidylinositol 3-/4-kinase, catalytic domain"/>
    <property type="match status" value="1"/>
</dbReference>
<name>A0A195E094_9HYME</name>
<dbReference type="PANTHER" id="PTHR11139">
    <property type="entry name" value="ATAXIA TELANGIECTASIA MUTATED ATM -RELATED"/>
    <property type="match status" value="1"/>
</dbReference>
<keyword evidence="3" id="KW-0723">Serine/threonine-protein kinase</keyword>
<dbReference type="Pfam" id="PF20502">
    <property type="entry name" value="DNAPKcs_CC1-2"/>
    <property type="match status" value="1"/>
</dbReference>
<protein>
    <submittedName>
        <fullName evidence="8">DNA-dependent protein kinase catalytic subunit</fullName>
    </submittedName>
</protein>
<dbReference type="InterPro" id="IPR003152">
    <property type="entry name" value="FATC_dom"/>
</dbReference>
<dbReference type="Pfam" id="PF08163">
    <property type="entry name" value="DNAPKcs_CC3"/>
    <property type="match status" value="1"/>
</dbReference>
<keyword evidence="4" id="KW-0227">DNA damage</keyword>
<dbReference type="InterPro" id="IPR046804">
    <property type="entry name" value="DNA-PKcs_N"/>
</dbReference>
<dbReference type="InterPro" id="IPR000403">
    <property type="entry name" value="PI3/4_kinase_cat_dom"/>
</dbReference>
<comment type="similarity">
    <text evidence="2">Belongs to the PI3/PI4-kinase family.</text>
</comment>
<dbReference type="GO" id="GO:0006303">
    <property type="term" value="P:double-strand break repair via nonhomologous end joining"/>
    <property type="evidence" value="ECO:0007669"/>
    <property type="project" value="InterPro"/>
</dbReference>
<evidence type="ECO:0000259" key="7">
    <source>
        <dbReference type="PROSITE" id="PS51190"/>
    </source>
</evidence>
<feature type="domain" description="FATC" evidence="7">
    <location>
        <begin position="3797"/>
        <end position="3828"/>
    </location>
</feature>
<evidence type="ECO:0000259" key="6">
    <source>
        <dbReference type="PROSITE" id="PS50290"/>
    </source>
</evidence>
<dbReference type="GO" id="GO:0005634">
    <property type="term" value="C:nucleus"/>
    <property type="evidence" value="ECO:0007669"/>
    <property type="project" value="UniProtKB-SubCell"/>
</dbReference>
<keyword evidence="8" id="KW-0418">Kinase</keyword>
<dbReference type="Pfam" id="PF20500">
    <property type="entry name" value="DNA-PKcs_N"/>
    <property type="match status" value="1"/>
</dbReference>
<proteinExistence type="inferred from homology"/>
<dbReference type="PROSITE" id="PS50290">
    <property type="entry name" value="PI3_4_KINASE_3"/>
    <property type="match status" value="1"/>
</dbReference>
<dbReference type="InterPro" id="IPR011009">
    <property type="entry name" value="Kinase-like_dom_sf"/>
</dbReference>
<dbReference type="Proteomes" id="UP000078492">
    <property type="component" value="Unassembled WGS sequence"/>
</dbReference>
<dbReference type="InterPro" id="IPR037706">
    <property type="entry name" value="DNA-PK_dom"/>
</dbReference>
<accession>A0A195E094</accession>
<dbReference type="InterPro" id="IPR036940">
    <property type="entry name" value="PI3/4_kinase_cat_sf"/>
</dbReference>